<gene>
    <name evidence="1" type="ORF">ACFO3G_00895</name>
</gene>
<dbReference type="PANTHER" id="PTHR46124">
    <property type="entry name" value="D-AMINOACYL-TRNA DEACYLASE"/>
    <property type="match status" value="1"/>
</dbReference>
<dbReference type="EMBL" id="JBHSGO010000011">
    <property type="protein sequence ID" value="MFC4665190.1"/>
    <property type="molecule type" value="Genomic_DNA"/>
</dbReference>
<accession>A0ABV9K4Y8</accession>
<comment type="caution">
    <text evidence="1">The sequence shown here is derived from an EMBL/GenBank/DDBJ whole genome shotgun (WGS) entry which is preliminary data.</text>
</comment>
<proteinExistence type="predicted"/>
<dbReference type="Proteomes" id="UP001596020">
    <property type="component" value="Unassembled WGS sequence"/>
</dbReference>
<dbReference type="InterPro" id="IPR001130">
    <property type="entry name" value="TatD-like"/>
</dbReference>
<dbReference type="GO" id="GO:0016787">
    <property type="term" value="F:hydrolase activity"/>
    <property type="evidence" value="ECO:0007669"/>
    <property type="project" value="UniProtKB-KW"/>
</dbReference>
<dbReference type="SUPFAM" id="SSF51556">
    <property type="entry name" value="Metallo-dependent hydrolases"/>
    <property type="match status" value="1"/>
</dbReference>
<dbReference type="InterPro" id="IPR032466">
    <property type="entry name" value="Metal_Hydrolase"/>
</dbReference>
<evidence type="ECO:0000313" key="1">
    <source>
        <dbReference type="EMBL" id="MFC4665190.1"/>
    </source>
</evidence>
<dbReference type="RefSeq" id="WP_380077105.1">
    <property type="nucleotide sequence ID" value="NZ_JBHSGO010000011.1"/>
</dbReference>
<organism evidence="1 2">
    <name type="scientific">Falsiporphyromonas endometrii</name>
    <dbReference type="NCBI Taxonomy" id="1387297"/>
    <lineage>
        <taxon>Bacteria</taxon>
        <taxon>Pseudomonadati</taxon>
        <taxon>Bacteroidota</taxon>
        <taxon>Bacteroidia</taxon>
        <taxon>Bacteroidales</taxon>
        <taxon>Porphyromonadaceae</taxon>
        <taxon>Falsiporphyromonas</taxon>
    </lineage>
</organism>
<reference evidence="2" key="1">
    <citation type="journal article" date="2019" name="Int. J. Syst. Evol. Microbiol.">
        <title>The Global Catalogue of Microorganisms (GCM) 10K type strain sequencing project: providing services to taxonomists for standard genome sequencing and annotation.</title>
        <authorList>
            <consortium name="The Broad Institute Genomics Platform"/>
            <consortium name="The Broad Institute Genome Sequencing Center for Infectious Disease"/>
            <person name="Wu L."/>
            <person name="Ma J."/>
        </authorList>
    </citation>
    <scope>NUCLEOTIDE SEQUENCE [LARGE SCALE GENOMIC DNA]</scope>
    <source>
        <strain evidence="2">CGMCC 4.7357</strain>
    </source>
</reference>
<keyword evidence="2" id="KW-1185">Reference proteome</keyword>
<keyword evidence="1" id="KW-0378">Hydrolase</keyword>
<protein>
    <submittedName>
        <fullName evidence="1">TatD family hydrolase</fullName>
    </submittedName>
</protein>
<dbReference type="Gene3D" id="3.20.20.140">
    <property type="entry name" value="Metal-dependent hydrolases"/>
    <property type="match status" value="1"/>
</dbReference>
<dbReference type="PANTHER" id="PTHR46124:SF2">
    <property type="entry name" value="D-AMINOACYL-TRNA DEACYLASE"/>
    <property type="match status" value="1"/>
</dbReference>
<dbReference type="Pfam" id="PF01026">
    <property type="entry name" value="TatD_DNase"/>
    <property type="match status" value="1"/>
</dbReference>
<name>A0ABV9K4Y8_9PORP</name>
<sequence length="227" mass="25720">MDSLLDIHTHHDSDPLFTSIRSYHAGDLVAMIAGQHSSSLTDESLYAFLNSCYSVGFHPMFTSGIPSQGDYDIFCSIISDSGCLAIGECGFDKRSALNFSEQQKVVIRQIEIGEMYGKPIVWHIVGGWNEILKLHKNIVPKTPWIVHGYRKGRELADQLLSRGIYLSFGEHYNIEALRLAYQFGLMLSETDESFLSIREILFRQSRDLEVPLEKLIGDIRKSLSYLI</sequence>
<evidence type="ECO:0000313" key="2">
    <source>
        <dbReference type="Proteomes" id="UP001596020"/>
    </source>
</evidence>